<dbReference type="AlphaFoldDB" id="A0A4Z0CBB3"/>
<dbReference type="InterPro" id="IPR000792">
    <property type="entry name" value="Tscrpt_reg_LuxR_C"/>
</dbReference>
<feature type="modified residue" description="4-aspartylphosphate" evidence="3">
    <location>
        <position position="145"/>
    </location>
</feature>
<dbReference type="InterPro" id="IPR001789">
    <property type="entry name" value="Sig_transdc_resp-reg_receiver"/>
</dbReference>
<evidence type="ECO:0000259" key="6">
    <source>
        <dbReference type="PROSITE" id="PS50110"/>
    </source>
</evidence>
<dbReference type="EMBL" id="SMLK01000001">
    <property type="protein sequence ID" value="TFZ07708.1"/>
    <property type="molecule type" value="Genomic_DNA"/>
</dbReference>
<evidence type="ECO:0000256" key="1">
    <source>
        <dbReference type="ARBA" id="ARBA00022553"/>
    </source>
</evidence>
<evidence type="ECO:0000256" key="3">
    <source>
        <dbReference type="PROSITE-ProRule" id="PRU00169"/>
    </source>
</evidence>
<keyword evidence="2" id="KW-0238">DNA-binding</keyword>
<proteinExistence type="predicted"/>
<dbReference type="Proteomes" id="UP000297839">
    <property type="component" value="Unassembled WGS sequence"/>
</dbReference>
<feature type="domain" description="HTH luxR-type" evidence="5">
    <location>
        <begin position="229"/>
        <end position="294"/>
    </location>
</feature>
<dbReference type="PROSITE" id="PS00622">
    <property type="entry name" value="HTH_LUXR_1"/>
    <property type="match status" value="1"/>
</dbReference>
<dbReference type="InterPro" id="IPR011006">
    <property type="entry name" value="CheY-like_superfamily"/>
</dbReference>
<dbReference type="InterPro" id="IPR039420">
    <property type="entry name" value="WalR-like"/>
</dbReference>
<dbReference type="Pfam" id="PF00196">
    <property type="entry name" value="GerE"/>
    <property type="match status" value="1"/>
</dbReference>
<keyword evidence="1 3" id="KW-0597">Phosphoprotein</keyword>
<name>A0A4Z0CBB3_9BURK</name>
<dbReference type="Pfam" id="PF00072">
    <property type="entry name" value="Response_reg"/>
    <property type="match status" value="1"/>
</dbReference>
<dbReference type="CDD" id="cd17535">
    <property type="entry name" value="REC_NarL-like"/>
    <property type="match status" value="1"/>
</dbReference>
<comment type="caution">
    <text evidence="7">The sequence shown here is derived from an EMBL/GenBank/DDBJ whole genome shotgun (WGS) entry which is preliminary data.</text>
</comment>
<organism evidence="7 8">
    <name type="scientific">Ramlibacter humi</name>
    <dbReference type="NCBI Taxonomy" id="2530451"/>
    <lineage>
        <taxon>Bacteria</taxon>
        <taxon>Pseudomonadati</taxon>
        <taxon>Pseudomonadota</taxon>
        <taxon>Betaproteobacteria</taxon>
        <taxon>Burkholderiales</taxon>
        <taxon>Comamonadaceae</taxon>
        <taxon>Ramlibacter</taxon>
    </lineage>
</organism>
<dbReference type="SMART" id="SM00448">
    <property type="entry name" value="REC"/>
    <property type="match status" value="1"/>
</dbReference>
<dbReference type="OrthoDB" id="9780593at2"/>
<dbReference type="InterPro" id="IPR058245">
    <property type="entry name" value="NreC/VraR/RcsB-like_REC"/>
</dbReference>
<dbReference type="GO" id="GO:0006355">
    <property type="term" value="P:regulation of DNA-templated transcription"/>
    <property type="evidence" value="ECO:0007669"/>
    <property type="project" value="InterPro"/>
</dbReference>
<dbReference type="PROSITE" id="PS50043">
    <property type="entry name" value="HTH_LUXR_2"/>
    <property type="match status" value="1"/>
</dbReference>
<dbReference type="SMART" id="SM00421">
    <property type="entry name" value="HTH_LUXR"/>
    <property type="match status" value="1"/>
</dbReference>
<dbReference type="GO" id="GO:0000160">
    <property type="term" value="P:phosphorelay signal transduction system"/>
    <property type="evidence" value="ECO:0007669"/>
    <property type="project" value="InterPro"/>
</dbReference>
<dbReference type="PANTHER" id="PTHR43214:SF43">
    <property type="entry name" value="TWO-COMPONENT RESPONSE REGULATOR"/>
    <property type="match status" value="1"/>
</dbReference>
<reference evidence="7 8" key="1">
    <citation type="submission" date="2019-03" db="EMBL/GenBank/DDBJ databases">
        <title>Ramlibacter sp. 18x22-1, whole genome shotgun sequence.</title>
        <authorList>
            <person name="Zhang X."/>
            <person name="Feng G."/>
            <person name="Zhu H."/>
        </authorList>
    </citation>
    <scope>NUCLEOTIDE SEQUENCE [LARGE SCALE GENOMIC DNA]</scope>
    <source>
        <strain evidence="7 8">18x22-1</strain>
    </source>
</reference>
<dbReference type="CDD" id="cd06170">
    <property type="entry name" value="LuxR_C_like"/>
    <property type="match status" value="1"/>
</dbReference>
<evidence type="ECO:0000313" key="8">
    <source>
        <dbReference type="Proteomes" id="UP000297839"/>
    </source>
</evidence>
<gene>
    <name evidence="7" type="ORF">EZ216_00650</name>
</gene>
<feature type="compositionally biased region" description="Basic residues" evidence="4">
    <location>
        <begin position="1"/>
        <end position="16"/>
    </location>
</feature>
<dbReference type="Gene3D" id="3.40.50.2300">
    <property type="match status" value="1"/>
</dbReference>
<dbReference type="SUPFAM" id="SSF52172">
    <property type="entry name" value="CheY-like"/>
    <property type="match status" value="1"/>
</dbReference>
<evidence type="ECO:0000256" key="2">
    <source>
        <dbReference type="ARBA" id="ARBA00023125"/>
    </source>
</evidence>
<protein>
    <submittedName>
        <fullName evidence="7">Response regulator transcription factor</fullName>
    </submittedName>
</protein>
<feature type="domain" description="Response regulatory" evidence="6">
    <location>
        <begin position="94"/>
        <end position="210"/>
    </location>
</feature>
<accession>A0A4Z0CBB3</accession>
<evidence type="ECO:0000259" key="5">
    <source>
        <dbReference type="PROSITE" id="PS50043"/>
    </source>
</evidence>
<feature type="region of interest" description="Disordered" evidence="4">
    <location>
        <begin position="1"/>
        <end position="30"/>
    </location>
</feature>
<dbReference type="GO" id="GO:0003677">
    <property type="term" value="F:DNA binding"/>
    <property type="evidence" value="ECO:0007669"/>
    <property type="project" value="UniProtKB-KW"/>
</dbReference>
<dbReference type="PANTHER" id="PTHR43214">
    <property type="entry name" value="TWO-COMPONENT RESPONSE REGULATOR"/>
    <property type="match status" value="1"/>
</dbReference>
<dbReference type="PROSITE" id="PS50110">
    <property type="entry name" value="RESPONSE_REGULATORY"/>
    <property type="match status" value="1"/>
</dbReference>
<dbReference type="RefSeq" id="WP_135247645.1">
    <property type="nucleotide sequence ID" value="NZ_SMLK01000001.1"/>
</dbReference>
<dbReference type="InterPro" id="IPR016032">
    <property type="entry name" value="Sig_transdc_resp-reg_C-effctor"/>
</dbReference>
<evidence type="ECO:0000256" key="4">
    <source>
        <dbReference type="SAM" id="MobiDB-lite"/>
    </source>
</evidence>
<dbReference type="PRINTS" id="PR00038">
    <property type="entry name" value="HTHLUXR"/>
</dbReference>
<dbReference type="SUPFAM" id="SSF46894">
    <property type="entry name" value="C-terminal effector domain of the bipartite response regulators"/>
    <property type="match status" value="1"/>
</dbReference>
<evidence type="ECO:0000313" key="7">
    <source>
        <dbReference type="EMBL" id="TFZ07708.1"/>
    </source>
</evidence>
<sequence length="298" mass="32650">MRRRGSKKAGARRRGAHTLEASGLQAGRHSRKFCTRAIPKTRKPLIGAARSSMIAKEGPAHARPAVTRRRKRFGRAQTTIRETCMRPEERAPIRVVLADDHELVRSGINALLTSISGVQVIAEAGSGEELLGILQTVRPDIVITDIGMPGIDGYAVCERIRAESPEVRVVVLSADDSIEAVKKAVASGACGYIRKDAAKFELELAVRGVMQTGSYFTSRVTQDLLRPSAPQLHQLLTERQVEVLTMLASGKSAKEIGFELGLSSKTVDAHRANIMERLNLRDNASLIRYAIRNRLVKD</sequence>
<keyword evidence="8" id="KW-1185">Reference proteome</keyword>